<feature type="transmembrane region" description="Helical" evidence="2">
    <location>
        <begin position="198"/>
        <end position="220"/>
    </location>
</feature>
<keyword evidence="2" id="KW-0812">Transmembrane</keyword>
<keyword evidence="2" id="KW-1133">Transmembrane helix</keyword>
<evidence type="ECO:0000313" key="3">
    <source>
        <dbReference type="EMBL" id="KAK4040431.1"/>
    </source>
</evidence>
<evidence type="ECO:0000313" key="4">
    <source>
        <dbReference type="Proteomes" id="UP001303115"/>
    </source>
</evidence>
<feature type="compositionally biased region" description="Low complexity" evidence="1">
    <location>
        <begin position="11"/>
        <end position="23"/>
    </location>
</feature>
<dbReference type="AlphaFoldDB" id="A0AAN6SSF8"/>
<keyword evidence="4" id="KW-1185">Reference proteome</keyword>
<dbReference type="EMBL" id="MU854377">
    <property type="protein sequence ID" value="KAK4040431.1"/>
    <property type="molecule type" value="Genomic_DNA"/>
</dbReference>
<feature type="transmembrane region" description="Helical" evidence="2">
    <location>
        <begin position="290"/>
        <end position="310"/>
    </location>
</feature>
<sequence>MESQYPGGGPTIAPTPTKATPQTSVLSQDDRPPISIRRVLPSAATWYDLFEAALLCVPDSQLLLAIALFSYFILVNGLCDMSHYHLQIGINLALLACTNFVLSFALVRNYWKSPSAAFIRVVCACLVLGGLGVIFDARRRRGYTAESSPSKNDSLILLNAGCFLDDGHDDDLRKLTATNGTGRIVGGLNEAVLSSHDAVFWIVLVGATSAILIFHVFRFIHRKVSGRHGSDDHDDNGHTAPAPKLFLAWAFMLFVALLVLTCITVASTARNREWVRRSGWMADDTEEESVKSFGQIAALVAMVTVMIAMFDKIVRRPR</sequence>
<gene>
    <name evidence="3" type="ORF">C8A01DRAFT_35573</name>
</gene>
<feature type="transmembrane region" description="Helical" evidence="2">
    <location>
        <begin position="117"/>
        <end position="135"/>
    </location>
</feature>
<evidence type="ECO:0000256" key="1">
    <source>
        <dbReference type="SAM" id="MobiDB-lite"/>
    </source>
</evidence>
<feature type="region of interest" description="Disordered" evidence="1">
    <location>
        <begin position="1"/>
        <end position="29"/>
    </location>
</feature>
<organism evidence="3 4">
    <name type="scientific">Parachaetomium inaequale</name>
    <dbReference type="NCBI Taxonomy" id="2588326"/>
    <lineage>
        <taxon>Eukaryota</taxon>
        <taxon>Fungi</taxon>
        <taxon>Dikarya</taxon>
        <taxon>Ascomycota</taxon>
        <taxon>Pezizomycotina</taxon>
        <taxon>Sordariomycetes</taxon>
        <taxon>Sordariomycetidae</taxon>
        <taxon>Sordariales</taxon>
        <taxon>Chaetomiaceae</taxon>
        <taxon>Parachaetomium</taxon>
    </lineage>
</organism>
<feature type="transmembrane region" description="Helical" evidence="2">
    <location>
        <begin position="246"/>
        <end position="269"/>
    </location>
</feature>
<protein>
    <submittedName>
        <fullName evidence="3">Uncharacterized protein</fullName>
    </submittedName>
</protein>
<feature type="transmembrane region" description="Helical" evidence="2">
    <location>
        <begin position="62"/>
        <end position="79"/>
    </location>
</feature>
<evidence type="ECO:0000256" key="2">
    <source>
        <dbReference type="SAM" id="Phobius"/>
    </source>
</evidence>
<dbReference type="PANTHER" id="PTHR37577:SF1">
    <property type="entry name" value="INTEGRAL MEMBRANE PROTEIN"/>
    <property type="match status" value="1"/>
</dbReference>
<comment type="caution">
    <text evidence="3">The sequence shown here is derived from an EMBL/GenBank/DDBJ whole genome shotgun (WGS) entry which is preliminary data.</text>
</comment>
<accession>A0AAN6SSF8</accession>
<reference evidence="4" key="1">
    <citation type="journal article" date="2023" name="Mol. Phylogenet. Evol.">
        <title>Genome-scale phylogeny and comparative genomics of the fungal order Sordariales.</title>
        <authorList>
            <person name="Hensen N."/>
            <person name="Bonometti L."/>
            <person name="Westerberg I."/>
            <person name="Brannstrom I.O."/>
            <person name="Guillou S."/>
            <person name="Cros-Aarteil S."/>
            <person name="Calhoun S."/>
            <person name="Haridas S."/>
            <person name="Kuo A."/>
            <person name="Mondo S."/>
            <person name="Pangilinan J."/>
            <person name="Riley R."/>
            <person name="LaButti K."/>
            <person name="Andreopoulos B."/>
            <person name="Lipzen A."/>
            <person name="Chen C."/>
            <person name="Yan M."/>
            <person name="Daum C."/>
            <person name="Ng V."/>
            <person name="Clum A."/>
            <person name="Steindorff A."/>
            <person name="Ohm R.A."/>
            <person name="Martin F."/>
            <person name="Silar P."/>
            <person name="Natvig D.O."/>
            <person name="Lalanne C."/>
            <person name="Gautier V."/>
            <person name="Ament-Velasquez S.L."/>
            <person name="Kruys A."/>
            <person name="Hutchinson M.I."/>
            <person name="Powell A.J."/>
            <person name="Barry K."/>
            <person name="Miller A.N."/>
            <person name="Grigoriev I.V."/>
            <person name="Debuchy R."/>
            <person name="Gladieux P."/>
            <person name="Hiltunen Thoren M."/>
            <person name="Johannesson H."/>
        </authorList>
    </citation>
    <scope>NUCLEOTIDE SEQUENCE [LARGE SCALE GENOMIC DNA]</scope>
    <source>
        <strain evidence="4">CBS 284.82</strain>
    </source>
</reference>
<dbReference type="InterPro" id="IPR053018">
    <property type="entry name" value="Elsinochrome_Biosynth-Asso"/>
</dbReference>
<keyword evidence="2" id="KW-0472">Membrane</keyword>
<feature type="compositionally biased region" description="Gly residues" evidence="1">
    <location>
        <begin position="1"/>
        <end position="10"/>
    </location>
</feature>
<dbReference type="PANTHER" id="PTHR37577">
    <property type="entry name" value="INTEGRAL MEMBRANE PROTEIN"/>
    <property type="match status" value="1"/>
</dbReference>
<dbReference type="Proteomes" id="UP001303115">
    <property type="component" value="Unassembled WGS sequence"/>
</dbReference>
<name>A0AAN6SSF8_9PEZI</name>
<proteinExistence type="predicted"/>
<feature type="transmembrane region" description="Helical" evidence="2">
    <location>
        <begin position="91"/>
        <end position="111"/>
    </location>
</feature>